<gene>
    <name evidence="1" type="ORF">FEV09_10580</name>
</gene>
<dbReference type="EMBL" id="VBTY01000075">
    <property type="protein sequence ID" value="MDG3495002.1"/>
    <property type="molecule type" value="Genomic_DNA"/>
</dbReference>
<evidence type="ECO:0000313" key="1">
    <source>
        <dbReference type="EMBL" id="MDG3495002.1"/>
    </source>
</evidence>
<organism evidence="1 2">
    <name type="scientific">Pseudanabaena catenata USMAC16</name>
    <dbReference type="NCBI Taxonomy" id="1855837"/>
    <lineage>
        <taxon>Bacteria</taxon>
        <taxon>Bacillati</taxon>
        <taxon>Cyanobacteriota</taxon>
        <taxon>Cyanophyceae</taxon>
        <taxon>Pseudanabaenales</taxon>
        <taxon>Pseudanabaenaceae</taxon>
        <taxon>Pseudanabaena</taxon>
    </lineage>
</organism>
<dbReference type="InterPro" id="IPR011008">
    <property type="entry name" value="Dimeric_a/b-barrel"/>
</dbReference>
<evidence type="ECO:0008006" key="3">
    <source>
        <dbReference type="Google" id="ProtNLM"/>
    </source>
</evidence>
<dbReference type="RefSeq" id="WP_009627106.1">
    <property type="nucleotide sequence ID" value="NZ_VBTY01000075.1"/>
</dbReference>
<dbReference type="Proteomes" id="UP001152872">
    <property type="component" value="Unassembled WGS sequence"/>
</dbReference>
<accession>A0A9X4M7N0</accession>
<proteinExistence type="predicted"/>
<protein>
    <recommendedName>
        <fullName evidence="3">DUF3291 domain-containing protein</fullName>
    </recommendedName>
</protein>
<name>A0A9X4M7N0_9CYAN</name>
<dbReference type="AlphaFoldDB" id="A0A9X4M7N0"/>
<evidence type="ECO:0000313" key="2">
    <source>
        <dbReference type="Proteomes" id="UP001152872"/>
    </source>
</evidence>
<keyword evidence="2" id="KW-1185">Reference proteome</keyword>
<sequence length="159" mass="18541">MFYLSMTRLKLKSPLYLIPFFIQNKKILNQLRASQGFVKGKILAAPNLSMWTVTLWSSEEDLRAFYLNGEHGETIEKINEWSSDSVRCHQLTESDAIPSWENIRLQLTKSGRFRDLTEPSFDQISREIPKLGLFCLQKTILPVQASKKYKFTSNFQLFK</sequence>
<reference evidence="1" key="1">
    <citation type="submission" date="2019-05" db="EMBL/GenBank/DDBJ databases">
        <title>Whole genome sequencing of Pseudanabaena catenata USMAC16.</title>
        <authorList>
            <person name="Khan Z."/>
            <person name="Omar W.M."/>
            <person name="Convey P."/>
            <person name="Merican F."/>
            <person name="Najimudin N."/>
        </authorList>
    </citation>
    <scope>NUCLEOTIDE SEQUENCE</scope>
    <source>
        <strain evidence="1">USMAC16</strain>
    </source>
</reference>
<comment type="caution">
    <text evidence="1">The sequence shown here is derived from an EMBL/GenBank/DDBJ whole genome shotgun (WGS) entry which is preliminary data.</text>
</comment>
<dbReference type="SUPFAM" id="SSF54909">
    <property type="entry name" value="Dimeric alpha+beta barrel"/>
    <property type="match status" value="1"/>
</dbReference>